<accession>E9IU94</accession>
<reference evidence="1" key="1">
    <citation type="journal article" date="2011" name="Proc. Natl. Acad. Sci. U.S.A.">
        <title>The genome of the fire ant Solenopsis invicta.</title>
        <authorList>
            <person name="Wurm Y."/>
            <person name="Wang J."/>
            <person name="Riba-Grognuz O."/>
            <person name="Corona M."/>
            <person name="Nygaard S."/>
            <person name="Hunt B.G."/>
            <person name="Ingram K.K."/>
            <person name="Falquet L."/>
            <person name="Nipitwattanaphon M."/>
            <person name="Gotzek D."/>
            <person name="Dijkstra M.B."/>
            <person name="Oettler J."/>
            <person name="Comtesse F."/>
            <person name="Shih C.J."/>
            <person name="Wu W.J."/>
            <person name="Yang C.C."/>
            <person name="Thomas J."/>
            <person name="Beaudoing E."/>
            <person name="Pradervand S."/>
            <person name="Flegel V."/>
            <person name="Cook E.D."/>
            <person name="Fabbretti R."/>
            <person name="Stockinger H."/>
            <person name="Long L."/>
            <person name="Farmerie W.G."/>
            <person name="Oakey J."/>
            <person name="Boomsma J.J."/>
            <person name="Pamilo P."/>
            <person name="Yi S.V."/>
            <person name="Heinze J."/>
            <person name="Goodisman M.A."/>
            <person name="Farinelli L."/>
            <person name="Harshman K."/>
            <person name="Hulo N."/>
            <person name="Cerutti L."/>
            <person name="Xenarios I."/>
            <person name="Shoemaker D."/>
            <person name="Keller L."/>
        </authorList>
    </citation>
    <scope>NUCLEOTIDE SEQUENCE [LARGE SCALE GENOMIC DNA]</scope>
</reference>
<dbReference type="GO" id="GO:0012505">
    <property type="term" value="C:endomembrane system"/>
    <property type="evidence" value="ECO:0007669"/>
    <property type="project" value="TreeGrafter"/>
</dbReference>
<dbReference type="InterPro" id="IPR036928">
    <property type="entry name" value="AS_sf"/>
</dbReference>
<dbReference type="EMBL" id="GL765857">
    <property type="protein sequence ID" value="EFZ15860.1"/>
    <property type="molecule type" value="Genomic_DNA"/>
</dbReference>
<dbReference type="AlphaFoldDB" id="E9IU94"/>
<proteinExistence type="predicted"/>
<evidence type="ECO:0000313" key="1">
    <source>
        <dbReference type="EMBL" id="EFZ15860.1"/>
    </source>
</evidence>
<feature type="non-terminal residue" evidence="1">
    <location>
        <position position="1"/>
    </location>
</feature>
<dbReference type="Gene3D" id="3.90.1300.10">
    <property type="entry name" value="Amidase signature (AS) domain"/>
    <property type="match status" value="1"/>
</dbReference>
<dbReference type="PANTHER" id="PTHR43372:SF3">
    <property type="entry name" value="AT07710P-RELATED"/>
    <property type="match status" value="1"/>
</dbReference>
<name>E9IU94_SOLIN</name>
<dbReference type="InterPro" id="IPR052739">
    <property type="entry name" value="FAAH2"/>
</dbReference>
<feature type="non-terminal residue" evidence="1">
    <location>
        <position position="107"/>
    </location>
</feature>
<dbReference type="PANTHER" id="PTHR43372">
    <property type="entry name" value="FATTY-ACID AMIDE HYDROLASE"/>
    <property type="match status" value="1"/>
</dbReference>
<dbReference type="HOGENOM" id="CLU_2216562_0_0_1"/>
<dbReference type="SUPFAM" id="SSF75304">
    <property type="entry name" value="Amidase signature (AS) enzymes"/>
    <property type="match status" value="1"/>
</dbReference>
<gene>
    <name evidence="1" type="ORF">SINV_12655</name>
</gene>
<organism>
    <name type="scientific">Solenopsis invicta</name>
    <name type="common">Red imported fire ant</name>
    <name type="synonym">Solenopsis wagneri</name>
    <dbReference type="NCBI Taxonomy" id="13686"/>
    <lineage>
        <taxon>Eukaryota</taxon>
        <taxon>Metazoa</taxon>
        <taxon>Ecdysozoa</taxon>
        <taxon>Arthropoda</taxon>
        <taxon>Hexapoda</taxon>
        <taxon>Insecta</taxon>
        <taxon>Pterygota</taxon>
        <taxon>Neoptera</taxon>
        <taxon>Endopterygota</taxon>
        <taxon>Hymenoptera</taxon>
        <taxon>Apocrita</taxon>
        <taxon>Aculeata</taxon>
        <taxon>Formicoidea</taxon>
        <taxon>Formicidae</taxon>
        <taxon>Myrmicinae</taxon>
        <taxon>Solenopsis</taxon>
    </lineage>
</organism>
<protein>
    <submittedName>
        <fullName evidence="1">Uncharacterized protein</fullName>
    </submittedName>
</protein>
<sequence>IKELDLRRYKYINKINKRSIINYLNDILLSMLAELITSQLNSEDVVSSYIERIREIQSIFNYVVAERFDETFKKARKCDELLKFQNVSSVEFLAKKKPLFCNLLLLR</sequence>